<sequence>MTAMKENDTFELTRPVDATVIGEHESVVLAPGTVVTVVLVFGDPDKPVAYEVEAFLSESGKYALATIEACYR</sequence>
<name>A0A6S7BI57_9BURK</name>
<accession>A0A6S7BI57</accession>
<keyword evidence="2" id="KW-1185">Reference proteome</keyword>
<reference evidence="1 2" key="1">
    <citation type="submission" date="2020-04" db="EMBL/GenBank/DDBJ databases">
        <authorList>
            <person name="De Canck E."/>
        </authorList>
    </citation>
    <scope>NUCLEOTIDE SEQUENCE [LARGE SCALE GENOMIC DNA]</scope>
    <source>
        <strain evidence="1 2">LMG 28138</strain>
    </source>
</reference>
<dbReference type="AlphaFoldDB" id="A0A6S7BI57"/>
<dbReference type="RefSeq" id="WP_217478439.1">
    <property type="nucleotide sequence ID" value="NZ_CADIKM010000015.1"/>
</dbReference>
<dbReference type="EMBL" id="CADIKM010000015">
    <property type="protein sequence ID" value="CAB3792043.1"/>
    <property type="molecule type" value="Genomic_DNA"/>
</dbReference>
<gene>
    <name evidence="1" type="ORF">LMG28138_03253</name>
</gene>
<organism evidence="1 2">
    <name type="scientific">Pararobbsia alpina</name>
    <dbReference type="NCBI Taxonomy" id="621374"/>
    <lineage>
        <taxon>Bacteria</taxon>
        <taxon>Pseudomonadati</taxon>
        <taxon>Pseudomonadota</taxon>
        <taxon>Betaproteobacteria</taxon>
        <taxon>Burkholderiales</taxon>
        <taxon>Burkholderiaceae</taxon>
        <taxon>Pararobbsia</taxon>
    </lineage>
</organism>
<evidence type="ECO:0008006" key="3">
    <source>
        <dbReference type="Google" id="ProtNLM"/>
    </source>
</evidence>
<dbReference type="Proteomes" id="UP000494115">
    <property type="component" value="Unassembled WGS sequence"/>
</dbReference>
<protein>
    <recommendedName>
        <fullName evidence="3">DUF4926 domain-containing protein</fullName>
    </recommendedName>
</protein>
<evidence type="ECO:0000313" key="2">
    <source>
        <dbReference type="Proteomes" id="UP000494115"/>
    </source>
</evidence>
<evidence type="ECO:0000313" key="1">
    <source>
        <dbReference type="EMBL" id="CAB3792043.1"/>
    </source>
</evidence>
<proteinExistence type="predicted"/>